<organism evidence="11 12">
    <name type="scientific">Chaetomium fimeti</name>
    <dbReference type="NCBI Taxonomy" id="1854472"/>
    <lineage>
        <taxon>Eukaryota</taxon>
        <taxon>Fungi</taxon>
        <taxon>Dikarya</taxon>
        <taxon>Ascomycota</taxon>
        <taxon>Pezizomycotina</taxon>
        <taxon>Sordariomycetes</taxon>
        <taxon>Sordariomycetidae</taxon>
        <taxon>Sordariales</taxon>
        <taxon>Chaetomiaceae</taxon>
        <taxon>Chaetomium</taxon>
    </lineage>
</organism>
<evidence type="ECO:0000256" key="8">
    <source>
        <dbReference type="ARBA" id="ARBA00047899"/>
    </source>
</evidence>
<reference evidence="11" key="2">
    <citation type="submission" date="2023-06" db="EMBL/GenBank/DDBJ databases">
        <authorList>
            <consortium name="Lawrence Berkeley National Laboratory"/>
            <person name="Haridas S."/>
            <person name="Hensen N."/>
            <person name="Bonometti L."/>
            <person name="Westerberg I."/>
            <person name="Brannstrom I.O."/>
            <person name="Guillou S."/>
            <person name="Cros-Aarteil S."/>
            <person name="Calhoun S."/>
            <person name="Kuo A."/>
            <person name="Mondo S."/>
            <person name="Pangilinan J."/>
            <person name="Riley R."/>
            <person name="Labutti K."/>
            <person name="Andreopoulos B."/>
            <person name="Lipzen A."/>
            <person name="Chen C."/>
            <person name="Yanf M."/>
            <person name="Daum C."/>
            <person name="Ng V."/>
            <person name="Clum A."/>
            <person name="Steindorff A."/>
            <person name="Ohm R."/>
            <person name="Martin F."/>
            <person name="Silar P."/>
            <person name="Natvig D."/>
            <person name="Lalanne C."/>
            <person name="Gautier V."/>
            <person name="Ament-Velasquez S.L."/>
            <person name="Kruys A."/>
            <person name="Hutchinson M.I."/>
            <person name="Powell A.J."/>
            <person name="Barry K."/>
            <person name="Miller A.N."/>
            <person name="Grigoriev I.V."/>
            <person name="Debuchy R."/>
            <person name="Gladieux P."/>
            <person name="Thoren M.H."/>
            <person name="Johannesson H."/>
        </authorList>
    </citation>
    <scope>NUCLEOTIDE SEQUENCE</scope>
    <source>
        <strain evidence="11">CBS 168.71</strain>
    </source>
</reference>
<dbReference type="GO" id="GO:0005737">
    <property type="term" value="C:cytoplasm"/>
    <property type="evidence" value="ECO:0007669"/>
    <property type="project" value="TreeGrafter"/>
</dbReference>
<dbReference type="InterPro" id="IPR011009">
    <property type="entry name" value="Kinase-like_dom_sf"/>
</dbReference>
<dbReference type="GO" id="GO:0043408">
    <property type="term" value="P:regulation of MAPK cascade"/>
    <property type="evidence" value="ECO:0007669"/>
    <property type="project" value="TreeGrafter"/>
</dbReference>
<evidence type="ECO:0000256" key="6">
    <source>
        <dbReference type="ARBA" id="ARBA00030980"/>
    </source>
</evidence>
<evidence type="ECO:0000256" key="4">
    <source>
        <dbReference type="ARBA" id="ARBA00013948"/>
    </source>
</evidence>
<reference evidence="11" key="1">
    <citation type="journal article" date="2023" name="Mol. Phylogenet. Evol.">
        <title>Genome-scale phylogeny and comparative genomics of the fungal order Sordariales.</title>
        <authorList>
            <person name="Hensen N."/>
            <person name="Bonometti L."/>
            <person name="Westerberg I."/>
            <person name="Brannstrom I.O."/>
            <person name="Guillou S."/>
            <person name="Cros-Aarteil S."/>
            <person name="Calhoun S."/>
            <person name="Haridas S."/>
            <person name="Kuo A."/>
            <person name="Mondo S."/>
            <person name="Pangilinan J."/>
            <person name="Riley R."/>
            <person name="LaButti K."/>
            <person name="Andreopoulos B."/>
            <person name="Lipzen A."/>
            <person name="Chen C."/>
            <person name="Yan M."/>
            <person name="Daum C."/>
            <person name="Ng V."/>
            <person name="Clum A."/>
            <person name="Steindorff A."/>
            <person name="Ohm R.A."/>
            <person name="Martin F."/>
            <person name="Silar P."/>
            <person name="Natvig D.O."/>
            <person name="Lalanne C."/>
            <person name="Gautier V."/>
            <person name="Ament-Velasquez S.L."/>
            <person name="Kruys A."/>
            <person name="Hutchinson M.I."/>
            <person name="Powell A.J."/>
            <person name="Barry K."/>
            <person name="Miller A.N."/>
            <person name="Grigoriev I.V."/>
            <person name="Debuchy R."/>
            <person name="Gladieux P."/>
            <person name="Hiltunen Thoren M."/>
            <person name="Johannesson H."/>
        </authorList>
    </citation>
    <scope>NUCLEOTIDE SEQUENCE</scope>
    <source>
        <strain evidence="11">CBS 168.71</strain>
    </source>
</reference>
<keyword evidence="12" id="KW-1185">Reference proteome</keyword>
<evidence type="ECO:0000256" key="5">
    <source>
        <dbReference type="ARBA" id="ARBA00019973"/>
    </source>
</evidence>
<keyword evidence="11" id="KW-0808">Transferase</keyword>
<name>A0AAE0HN83_9PEZI</name>
<dbReference type="GeneID" id="87844900"/>
<comment type="subunit">
    <text evidence="2">Component of the EKC/KEOPS complex composed of at least BUD32, CGI121, GON7, KAE1 and PCC1; the whole complex dimerizes.</text>
</comment>
<accession>A0AAE0HN83</accession>
<dbReference type="EC" id="2.7.11.1" evidence="3"/>
<proteinExistence type="predicted"/>
<evidence type="ECO:0000256" key="9">
    <source>
        <dbReference type="ARBA" id="ARBA00048679"/>
    </source>
</evidence>
<dbReference type="GO" id="GO:0000165">
    <property type="term" value="P:MAPK cascade"/>
    <property type="evidence" value="ECO:0007669"/>
    <property type="project" value="TreeGrafter"/>
</dbReference>
<dbReference type="Proteomes" id="UP001278766">
    <property type="component" value="Unassembled WGS sequence"/>
</dbReference>
<dbReference type="GO" id="GO:0005524">
    <property type="term" value="F:ATP binding"/>
    <property type="evidence" value="ECO:0007669"/>
    <property type="project" value="InterPro"/>
</dbReference>
<dbReference type="AlphaFoldDB" id="A0AAE0HN83"/>
<dbReference type="Pfam" id="PF00069">
    <property type="entry name" value="Pkinase"/>
    <property type="match status" value="1"/>
</dbReference>
<dbReference type="InterPro" id="IPR000719">
    <property type="entry name" value="Prot_kinase_dom"/>
</dbReference>
<dbReference type="PANTHER" id="PTHR48015:SF16">
    <property type="entry name" value="SERINE_THREONINE-PROTEIN KINASE SULU"/>
    <property type="match status" value="1"/>
</dbReference>
<dbReference type="EMBL" id="JAUEPN010000002">
    <property type="protein sequence ID" value="KAK3299634.1"/>
    <property type="molecule type" value="Genomic_DNA"/>
</dbReference>
<comment type="caution">
    <text evidence="11">The sequence shown here is derived from an EMBL/GenBank/DDBJ whole genome shotgun (WGS) entry which is preliminary data.</text>
</comment>
<dbReference type="PROSITE" id="PS50011">
    <property type="entry name" value="PROTEIN_KINASE_DOM"/>
    <property type="match status" value="1"/>
</dbReference>
<dbReference type="InterPro" id="IPR050285">
    <property type="entry name" value="STE20_Ser/Thr_kinase"/>
</dbReference>
<keyword evidence="11" id="KW-0418">Kinase</keyword>
<dbReference type="SUPFAM" id="SSF56112">
    <property type="entry name" value="Protein kinase-like (PK-like)"/>
    <property type="match status" value="1"/>
</dbReference>
<sequence>MEIIQSNETFRVVGNKLQFDSVIGIVRYNSSLYIGKWQDRRHPPLSLSDVYDVKRVETDGRGPQVQSSWTIASTQSGYIKTRSLFDYAGAPDLERRILLEVETCEVLRKYPHPNIASYHGCLETRGRVSGLCFKTYVSTLACKVNPQHLNKSAFLLSGRPLVEEAMKTQLYGVLGGIQHLHSLGLVHNDITPANIMLAEDGSWAIIDFDSCRQVGELLHDTGTKRTYGWHDPNVTVSSKKNDLDAFFELRAWLFGSSADEFMFG</sequence>
<evidence type="ECO:0000256" key="3">
    <source>
        <dbReference type="ARBA" id="ARBA00012513"/>
    </source>
</evidence>
<dbReference type="PANTHER" id="PTHR48015">
    <property type="entry name" value="SERINE/THREONINE-PROTEIN KINASE TAO"/>
    <property type="match status" value="1"/>
</dbReference>
<feature type="domain" description="Protein kinase" evidence="10">
    <location>
        <begin position="17"/>
        <end position="264"/>
    </location>
</feature>
<gene>
    <name evidence="11" type="ORF">B0H64DRAFT_472730</name>
</gene>
<comment type="catalytic activity">
    <reaction evidence="8">
        <text>L-threonyl-[protein] + ATP = O-phospho-L-threonyl-[protein] + ADP + H(+)</text>
        <dbReference type="Rhea" id="RHEA:46608"/>
        <dbReference type="Rhea" id="RHEA-COMP:11060"/>
        <dbReference type="Rhea" id="RHEA-COMP:11605"/>
        <dbReference type="ChEBI" id="CHEBI:15378"/>
        <dbReference type="ChEBI" id="CHEBI:30013"/>
        <dbReference type="ChEBI" id="CHEBI:30616"/>
        <dbReference type="ChEBI" id="CHEBI:61977"/>
        <dbReference type="ChEBI" id="CHEBI:456216"/>
        <dbReference type="EC" id="2.7.11.1"/>
    </reaction>
</comment>
<evidence type="ECO:0000256" key="7">
    <source>
        <dbReference type="ARBA" id="ARBA00033194"/>
    </source>
</evidence>
<evidence type="ECO:0000313" key="12">
    <source>
        <dbReference type="Proteomes" id="UP001278766"/>
    </source>
</evidence>
<comment type="catalytic activity">
    <reaction evidence="9">
        <text>L-seryl-[protein] + ATP = O-phospho-L-seryl-[protein] + ADP + H(+)</text>
        <dbReference type="Rhea" id="RHEA:17989"/>
        <dbReference type="Rhea" id="RHEA-COMP:9863"/>
        <dbReference type="Rhea" id="RHEA-COMP:11604"/>
        <dbReference type="ChEBI" id="CHEBI:15378"/>
        <dbReference type="ChEBI" id="CHEBI:29999"/>
        <dbReference type="ChEBI" id="CHEBI:30616"/>
        <dbReference type="ChEBI" id="CHEBI:83421"/>
        <dbReference type="ChEBI" id="CHEBI:456216"/>
        <dbReference type="EC" id="2.7.11.1"/>
    </reaction>
</comment>
<evidence type="ECO:0000256" key="1">
    <source>
        <dbReference type="ARBA" id="ARBA00003747"/>
    </source>
</evidence>
<dbReference type="RefSeq" id="XP_062663148.1">
    <property type="nucleotide sequence ID" value="XM_062807952.1"/>
</dbReference>
<evidence type="ECO:0000256" key="2">
    <source>
        <dbReference type="ARBA" id="ARBA00011534"/>
    </source>
</evidence>
<dbReference type="PROSITE" id="PS00109">
    <property type="entry name" value="PROTEIN_KINASE_TYR"/>
    <property type="match status" value="1"/>
</dbReference>
<dbReference type="Gene3D" id="1.10.510.10">
    <property type="entry name" value="Transferase(Phosphotransferase) domain 1"/>
    <property type="match status" value="1"/>
</dbReference>
<comment type="function">
    <text evidence="1">Component of the EKC/KEOPS complex that is required for the formation of a threonylcarbamoyl group on adenosine at position 37 (t(6)A37) in tRNAs that read codons beginning with adenine. The complex is probably involved in the transfer of the threonylcarbamoyl moiety of threonylcarbamoyl-AMP (TC-AMP) to the N6 group of A37. BUD32 has ATPase activity in the context of the EKC/KEOPS complex and likely plays a supporting role to the catalytic subunit KAE1. The EKC/KEOPS complex also promotes both telomere uncapping and telomere elongation. The complex is required for efficient recruitment of transcriptional coactivators.</text>
</comment>
<evidence type="ECO:0000313" key="11">
    <source>
        <dbReference type="EMBL" id="KAK3299634.1"/>
    </source>
</evidence>
<dbReference type="GO" id="GO:0004674">
    <property type="term" value="F:protein serine/threonine kinase activity"/>
    <property type="evidence" value="ECO:0007669"/>
    <property type="project" value="UniProtKB-EC"/>
</dbReference>
<evidence type="ECO:0000259" key="10">
    <source>
        <dbReference type="PROSITE" id="PS50011"/>
    </source>
</evidence>
<dbReference type="InterPro" id="IPR008266">
    <property type="entry name" value="Tyr_kinase_AS"/>
</dbReference>
<protein>
    <recommendedName>
        <fullName evidence="5">EKC/KEOPS complex subunit BUD32</fullName>
        <ecNumber evidence="3">2.7.11.1</ecNumber>
    </recommendedName>
    <alternativeName>
        <fullName evidence="6 7">Atypical Serine/threonine protein kinase BUD32</fullName>
    </alternativeName>
    <alternativeName>
        <fullName evidence="4">EKC/KEOPS complex subunit bud32</fullName>
    </alternativeName>
</protein>